<evidence type="ECO:0000313" key="8">
    <source>
        <dbReference type="Proteomes" id="UP001152523"/>
    </source>
</evidence>
<feature type="transmembrane region" description="Helical" evidence="6">
    <location>
        <begin position="36"/>
        <end position="59"/>
    </location>
</feature>
<feature type="transmembrane region" description="Helical" evidence="6">
    <location>
        <begin position="71"/>
        <end position="89"/>
    </location>
</feature>
<comment type="similarity">
    <text evidence="2">Belongs to the nucleobase:cation symporter-2 (NCS2) (TC 2.A.40) family.</text>
</comment>
<proteinExistence type="inferred from homology"/>
<evidence type="ECO:0000256" key="3">
    <source>
        <dbReference type="ARBA" id="ARBA00022692"/>
    </source>
</evidence>
<protein>
    <submittedName>
        <fullName evidence="7">Uncharacterized protein</fullName>
    </submittedName>
</protein>
<feature type="transmembrane region" description="Helical" evidence="6">
    <location>
        <begin position="95"/>
        <end position="112"/>
    </location>
</feature>
<evidence type="ECO:0000256" key="1">
    <source>
        <dbReference type="ARBA" id="ARBA00004141"/>
    </source>
</evidence>
<comment type="subcellular location">
    <subcellularLocation>
        <location evidence="1">Membrane</location>
        <topology evidence="1">Multi-pass membrane protein</topology>
    </subcellularLocation>
</comment>
<evidence type="ECO:0000256" key="6">
    <source>
        <dbReference type="SAM" id="Phobius"/>
    </source>
</evidence>
<gene>
    <name evidence="7" type="ORF">CEPIT_LOCUS41554</name>
</gene>
<accession>A0AAV0G9G3</accession>
<dbReference type="Pfam" id="PF00860">
    <property type="entry name" value="Xan_ur_permease"/>
    <property type="match status" value="1"/>
</dbReference>
<reference evidence="7" key="1">
    <citation type="submission" date="2022-07" db="EMBL/GenBank/DDBJ databases">
        <authorList>
            <person name="Macas J."/>
            <person name="Novak P."/>
            <person name="Neumann P."/>
        </authorList>
    </citation>
    <scope>NUCLEOTIDE SEQUENCE</scope>
</reference>
<evidence type="ECO:0000256" key="2">
    <source>
        <dbReference type="ARBA" id="ARBA00008821"/>
    </source>
</evidence>
<evidence type="ECO:0000313" key="7">
    <source>
        <dbReference type="EMBL" id="CAH9144583.1"/>
    </source>
</evidence>
<dbReference type="Proteomes" id="UP001152523">
    <property type="component" value="Unassembled WGS sequence"/>
</dbReference>
<comment type="caution">
    <text evidence="7">The sequence shown here is derived from an EMBL/GenBank/DDBJ whole genome shotgun (WGS) entry which is preliminary data.</text>
</comment>
<sequence>MKPAAKEEELGPHPVKDQLPGVFYCLNSSPSWAESIILGFQHYLVMLGTTVIIPTIIVPQMGGTNKEKAELVQTLLFVAGVNTLLQTWLGSRLPVVIGGSYRFIIPVIYVALSDRFNSYSDPREVVDIFFRSLILLDSHIDYDRQRHMDM</sequence>
<dbReference type="EMBL" id="CAMAPF010001068">
    <property type="protein sequence ID" value="CAH9144583.1"/>
    <property type="molecule type" value="Genomic_DNA"/>
</dbReference>
<organism evidence="7 8">
    <name type="scientific">Cuscuta epithymum</name>
    <dbReference type="NCBI Taxonomy" id="186058"/>
    <lineage>
        <taxon>Eukaryota</taxon>
        <taxon>Viridiplantae</taxon>
        <taxon>Streptophyta</taxon>
        <taxon>Embryophyta</taxon>
        <taxon>Tracheophyta</taxon>
        <taxon>Spermatophyta</taxon>
        <taxon>Magnoliopsida</taxon>
        <taxon>eudicotyledons</taxon>
        <taxon>Gunneridae</taxon>
        <taxon>Pentapetalae</taxon>
        <taxon>asterids</taxon>
        <taxon>lamiids</taxon>
        <taxon>Solanales</taxon>
        <taxon>Convolvulaceae</taxon>
        <taxon>Cuscuteae</taxon>
        <taxon>Cuscuta</taxon>
        <taxon>Cuscuta subgen. Cuscuta</taxon>
    </lineage>
</organism>
<dbReference type="InterPro" id="IPR006043">
    <property type="entry name" value="NCS2"/>
</dbReference>
<keyword evidence="4 6" id="KW-1133">Transmembrane helix</keyword>
<dbReference type="GO" id="GO:0022857">
    <property type="term" value="F:transmembrane transporter activity"/>
    <property type="evidence" value="ECO:0007669"/>
    <property type="project" value="InterPro"/>
</dbReference>
<evidence type="ECO:0000256" key="5">
    <source>
        <dbReference type="ARBA" id="ARBA00023136"/>
    </source>
</evidence>
<evidence type="ECO:0000256" key="4">
    <source>
        <dbReference type="ARBA" id="ARBA00022989"/>
    </source>
</evidence>
<keyword evidence="3 6" id="KW-0812">Transmembrane</keyword>
<dbReference type="PANTHER" id="PTHR11119">
    <property type="entry name" value="XANTHINE-URACIL / VITAMIN C PERMEASE FAMILY MEMBER"/>
    <property type="match status" value="1"/>
</dbReference>
<name>A0AAV0G9G3_9ASTE</name>
<keyword evidence="8" id="KW-1185">Reference proteome</keyword>
<keyword evidence="5 6" id="KW-0472">Membrane</keyword>
<dbReference type="GO" id="GO:0016020">
    <property type="term" value="C:membrane"/>
    <property type="evidence" value="ECO:0007669"/>
    <property type="project" value="UniProtKB-SubCell"/>
</dbReference>
<dbReference type="AlphaFoldDB" id="A0AAV0G9G3"/>